<evidence type="ECO:0000256" key="9">
    <source>
        <dbReference type="PROSITE-ProRule" id="PRU10141"/>
    </source>
</evidence>
<dbReference type="PROSITE" id="PS00107">
    <property type="entry name" value="PROTEIN_KINASE_ATP"/>
    <property type="match status" value="1"/>
</dbReference>
<organism evidence="13">
    <name type="scientific">Paramoeba aestuarina</name>
    <dbReference type="NCBI Taxonomy" id="180227"/>
    <lineage>
        <taxon>Eukaryota</taxon>
        <taxon>Amoebozoa</taxon>
        <taxon>Discosea</taxon>
        <taxon>Flabellinia</taxon>
        <taxon>Dactylopodida</taxon>
        <taxon>Paramoebidae</taxon>
        <taxon>Paramoeba</taxon>
    </lineage>
</organism>
<dbReference type="InterPro" id="IPR017441">
    <property type="entry name" value="Protein_kinase_ATP_BS"/>
</dbReference>
<dbReference type="InterPro" id="IPR008271">
    <property type="entry name" value="Ser/Thr_kinase_AS"/>
</dbReference>
<evidence type="ECO:0000256" key="4">
    <source>
        <dbReference type="ARBA" id="ARBA00022777"/>
    </source>
</evidence>
<dbReference type="InterPro" id="IPR001245">
    <property type="entry name" value="Ser-Thr/Tyr_kinase_cat_dom"/>
</dbReference>
<evidence type="ECO:0000259" key="12">
    <source>
        <dbReference type="PROSITE" id="PS50011"/>
    </source>
</evidence>
<protein>
    <submittedName>
        <fullName evidence="13">Uncharacterized protein</fullName>
    </submittedName>
</protein>
<dbReference type="Gene3D" id="3.30.200.20">
    <property type="entry name" value="Phosphorylase Kinase, domain 1"/>
    <property type="match status" value="1"/>
</dbReference>
<evidence type="ECO:0000313" key="13">
    <source>
        <dbReference type="EMBL" id="CAE2320479.1"/>
    </source>
</evidence>
<evidence type="ECO:0000256" key="7">
    <source>
        <dbReference type="ARBA" id="ARBA00025089"/>
    </source>
</evidence>
<evidence type="ECO:0000256" key="6">
    <source>
        <dbReference type="ARBA" id="ARBA00023137"/>
    </source>
</evidence>
<dbReference type="Pfam" id="PF07714">
    <property type="entry name" value="PK_Tyr_Ser-Thr"/>
    <property type="match status" value="1"/>
</dbReference>
<keyword evidence="5 9" id="KW-0067">ATP-binding</keyword>
<proteinExistence type="predicted"/>
<keyword evidence="1" id="KW-0723">Serine/threonine-protein kinase</keyword>
<dbReference type="Pfam" id="PF00017">
    <property type="entry name" value="SH2"/>
    <property type="match status" value="1"/>
</dbReference>
<keyword evidence="4" id="KW-0418">Kinase</keyword>
<dbReference type="InterPro" id="IPR051681">
    <property type="entry name" value="Ser/Thr_Kinases-Pseudokinases"/>
</dbReference>
<reference evidence="13" key="1">
    <citation type="submission" date="2021-01" db="EMBL/GenBank/DDBJ databases">
        <authorList>
            <person name="Corre E."/>
            <person name="Pelletier E."/>
            <person name="Niang G."/>
            <person name="Scheremetjew M."/>
            <person name="Finn R."/>
            <person name="Kale V."/>
            <person name="Holt S."/>
            <person name="Cochrane G."/>
            <person name="Meng A."/>
            <person name="Brown T."/>
            <person name="Cohen L."/>
        </authorList>
    </citation>
    <scope>NUCLEOTIDE SEQUENCE</scope>
    <source>
        <strain evidence="13">SoJaBio B1-5/56/2</strain>
    </source>
</reference>
<sequence length="559" mass="62401">MDKPDQDLLKNFDVSKKIDFGELTVDFSNPLGKGAFGTVYKGTCRGNDVAIKIPHTDGIKFDKDAFMKEIDIMTRSPNPHAVMLMGACVDKEGRICIVTELMEGEVTALSKKNDVSLSDRIDWCIQAAKGICWLHGSKILHRDIKPNNLLFDSHHKVKVTDFGLSQAIGGGIHYEESRGTPLYMAPEVFSPGSAPISPKSDVYSFAITMWEILTGKDSEPEGATPLSFIKGVLSGVRPEIPKNWGDTLIDLIKAMWDENPENRPDFQEIIQKLGKAKDEAVLEEFKETVSAAITNVHGFDFWVKHFFPKTTVHWDTFIKHYYDEIGKAVPEDPKDIRSGSPTDVYRSAQTQQLDRAKKRGDKKAEEEIARREKTGEGANFYLSDTDPSEYTIPQKEYHCLLLLLFTSSKNEQWMVDTVKFGKMLNNFGRHCSLEGAFNHVTNLCREDFFHGDIDGGKASNLLQNKPGGTFLVRFSGRHGVAISRVDMKHKVAHFVLTADQSGFKLKGPAFPTVGALVSAYREKYSLFTACPGSPFAYMFQADAGVAMCGYCQDDDDDDE</sequence>
<evidence type="ECO:0000256" key="3">
    <source>
        <dbReference type="ARBA" id="ARBA00022741"/>
    </source>
</evidence>
<dbReference type="Gene3D" id="1.10.510.10">
    <property type="entry name" value="Transferase(Phosphotransferase) domain 1"/>
    <property type="match status" value="1"/>
</dbReference>
<evidence type="ECO:0000256" key="5">
    <source>
        <dbReference type="ARBA" id="ARBA00022840"/>
    </source>
</evidence>
<dbReference type="InterPro" id="IPR000980">
    <property type="entry name" value="SH2"/>
</dbReference>
<dbReference type="PROSITE" id="PS50001">
    <property type="entry name" value="SH2"/>
    <property type="match status" value="1"/>
</dbReference>
<evidence type="ECO:0000256" key="2">
    <source>
        <dbReference type="ARBA" id="ARBA00022679"/>
    </source>
</evidence>
<dbReference type="GO" id="GO:0004713">
    <property type="term" value="F:protein tyrosine kinase activity"/>
    <property type="evidence" value="ECO:0007669"/>
    <property type="project" value="UniProtKB-KW"/>
</dbReference>
<dbReference type="GO" id="GO:0004674">
    <property type="term" value="F:protein serine/threonine kinase activity"/>
    <property type="evidence" value="ECO:0007669"/>
    <property type="project" value="UniProtKB-KW"/>
</dbReference>
<gene>
    <name evidence="13" type="ORF">NAES01612_LOCUS17815</name>
</gene>
<evidence type="ECO:0000256" key="10">
    <source>
        <dbReference type="SAM" id="MobiDB-lite"/>
    </source>
</evidence>
<dbReference type="GO" id="GO:0005524">
    <property type="term" value="F:ATP binding"/>
    <property type="evidence" value="ECO:0007669"/>
    <property type="project" value="UniProtKB-UniRule"/>
</dbReference>
<feature type="binding site" evidence="9">
    <location>
        <position position="52"/>
    </location>
    <ligand>
        <name>ATP</name>
        <dbReference type="ChEBI" id="CHEBI:30616"/>
    </ligand>
</feature>
<dbReference type="SUPFAM" id="SSF55550">
    <property type="entry name" value="SH2 domain"/>
    <property type="match status" value="1"/>
</dbReference>
<dbReference type="SMART" id="SM00220">
    <property type="entry name" value="S_TKc"/>
    <property type="match status" value="1"/>
</dbReference>
<accession>A0A7S4U5Y5</accession>
<dbReference type="InterPro" id="IPR036860">
    <property type="entry name" value="SH2_dom_sf"/>
</dbReference>
<dbReference type="CDD" id="cd00173">
    <property type="entry name" value="SH2"/>
    <property type="match status" value="1"/>
</dbReference>
<keyword evidence="3 9" id="KW-0547">Nucleotide-binding</keyword>
<name>A0A7S4U5Y5_9EUKA</name>
<comment type="function">
    <text evidence="7">Required for proper chemotaxis and phagocytosis; proper spatiotemporal control of F-actin levels in chemotaxing cells. Negative regulator of the PI3K (phosphatidylinositol 3 kinase) pathway. Predominantly phosphorylates serines and threonines and tyrosines at a lower level.</text>
</comment>
<feature type="domain" description="Protein kinase" evidence="12">
    <location>
        <begin position="25"/>
        <end position="282"/>
    </location>
</feature>
<keyword evidence="2" id="KW-0808">Transferase</keyword>
<keyword evidence="8" id="KW-0727">SH2 domain</keyword>
<dbReference type="InterPro" id="IPR000719">
    <property type="entry name" value="Prot_kinase_dom"/>
</dbReference>
<feature type="region of interest" description="Disordered" evidence="10">
    <location>
        <begin position="332"/>
        <end position="369"/>
    </location>
</feature>
<evidence type="ECO:0000259" key="11">
    <source>
        <dbReference type="PROSITE" id="PS50001"/>
    </source>
</evidence>
<dbReference type="SMART" id="SM00252">
    <property type="entry name" value="SH2"/>
    <property type="match status" value="1"/>
</dbReference>
<dbReference type="InterPro" id="IPR011009">
    <property type="entry name" value="Kinase-like_dom_sf"/>
</dbReference>
<dbReference type="PANTHER" id="PTHR44329">
    <property type="entry name" value="SERINE/THREONINE-PROTEIN KINASE TNNI3K-RELATED"/>
    <property type="match status" value="1"/>
</dbReference>
<keyword evidence="6" id="KW-0829">Tyrosine-protein kinase</keyword>
<dbReference type="EMBL" id="HBKR01027265">
    <property type="protein sequence ID" value="CAE2320479.1"/>
    <property type="molecule type" value="Transcribed_RNA"/>
</dbReference>
<feature type="domain" description="SH2" evidence="11">
    <location>
        <begin position="448"/>
        <end position="522"/>
    </location>
</feature>
<dbReference type="Gene3D" id="3.30.505.10">
    <property type="entry name" value="SH2 domain"/>
    <property type="match status" value="1"/>
</dbReference>
<dbReference type="SUPFAM" id="SSF56112">
    <property type="entry name" value="Protein kinase-like (PK-like)"/>
    <property type="match status" value="1"/>
</dbReference>
<dbReference type="PROSITE" id="PS50011">
    <property type="entry name" value="PROTEIN_KINASE_DOM"/>
    <property type="match status" value="1"/>
</dbReference>
<dbReference type="PANTHER" id="PTHR44329:SF53">
    <property type="entry name" value="DUAL SPECIFICITY PROTEIN KINASE SHKD"/>
    <property type="match status" value="1"/>
</dbReference>
<dbReference type="PROSITE" id="PS00108">
    <property type="entry name" value="PROTEIN_KINASE_ST"/>
    <property type="match status" value="1"/>
</dbReference>
<evidence type="ECO:0000256" key="8">
    <source>
        <dbReference type="PROSITE-ProRule" id="PRU00191"/>
    </source>
</evidence>
<dbReference type="CDD" id="cd13999">
    <property type="entry name" value="STKc_MAP3K-like"/>
    <property type="match status" value="1"/>
</dbReference>
<evidence type="ECO:0000256" key="1">
    <source>
        <dbReference type="ARBA" id="ARBA00022527"/>
    </source>
</evidence>
<dbReference type="AlphaFoldDB" id="A0A7S4U5Y5"/>